<dbReference type="EMBL" id="JADGMS010000006">
    <property type="protein sequence ID" value="KAF9680891.1"/>
    <property type="molecule type" value="Genomic_DNA"/>
</dbReference>
<dbReference type="Pfam" id="PF08235">
    <property type="entry name" value="LNS2"/>
    <property type="match status" value="1"/>
</dbReference>
<evidence type="ECO:0000259" key="5">
    <source>
        <dbReference type="SMART" id="SM00775"/>
    </source>
</evidence>
<gene>
    <name evidence="6" type="ORF">SADUNF_Sadunf06G0168900</name>
</gene>
<evidence type="ECO:0000256" key="2">
    <source>
        <dbReference type="ARBA" id="ARBA00005476"/>
    </source>
</evidence>
<dbReference type="InterPro" id="IPR036412">
    <property type="entry name" value="HAD-like_sf"/>
</dbReference>
<proteinExistence type="inferred from homology"/>
<comment type="cofactor">
    <cofactor evidence="1">
        <name>Mg(2+)</name>
        <dbReference type="ChEBI" id="CHEBI:18420"/>
    </cofactor>
</comment>
<dbReference type="Proteomes" id="UP000657918">
    <property type="component" value="Unassembled WGS sequence"/>
</dbReference>
<organism evidence="6 7">
    <name type="scientific">Salix dunnii</name>
    <dbReference type="NCBI Taxonomy" id="1413687"/>
    <lineage>
        <taxon>Eukaryota</taxon>
        <taxon>Viridiplantae</taxon>
        <taxon>Streptophyta</taxon>
        <taxon>Embryophyta</taxon>
        <taxon>Tracheophyta</taxon>
        <taxon>Spermatophyta</taxon>
        <taxon>Magnoliopsida</taxon>
        <taxon>eudicotyledons</taxon>
        <taxon>Gunneridae</taxon>
        <taxon>Pentapetalae</taxon>
        <taxon>rosids</taxon>
        <taxon>fabids</taxon>
        <taxon>Malpighiales</taxon>
        <taxon>Salicaceae</taxon>
        <taxon>Saliceae</taxon>
        <taxon>Salix</taxon>
    </lineage>
</organism>
<reference evidence="6 7" key="1">
    <citation type="submission" date="2020-10" db="EMBL/GenBank/DDBJ databases">
        <title>Plant Genome Project.</title>
        <authorList>
            <person name="Zhang R.-G."/>
        </authorList>
    </citation>
    <scope>NUCLEOTIDE SEQUENCE [LARGE SCALE GENOMIC DNA]</scope>
    <source>
        <strain evidence="6">FAFU-HL-1</strain>
        <tissue evidence="6">Leaf</tissue>
    </source>
</reference>
<comment type="caution">
    <text evidence="6">The sequence shown here is derived from an EMBL/GenBank/DDBJ whole genome shotgun (WGS) entry which is preliminary data.</text>
</comment>
<dbReference type="InterPro" id="IPR007651">
    <property type="entry name" value="Lipin_N"/>
</dbReference>
<dbReference type="OrthoDB" id="4567at2759"/>
<protein>
    <recommendedName>
        <fullName evidence="3">phosphatidate phosphatase</fullName>
        <ecNumber evidence="3">3.1.3.4</ecNumber>
    </recommendedName>
</protein>
<dbReference type="SUPFAM" id="SSF56784">
    <property type="entry name" value="HAD-like"/>
    <property type="match status" value="1"/>
</dbReference>
<dbReference type="EC" id="3.1.3.4" evidence="3"/>
<evidence type="ECO:0000256" key="3">
    <source>
        <dbReference type="ARBA" id="ARBA00012638"/>
    </source>
</evidence>
<sequence>MIDWLVVRIFQSFESVVSGFDQMNVVGKVGSLISQGVYSVATPFHPFGGAVDVIVVQQQDGTFRSTPWYVRFGKFQGVLKRAEKTVRINVNGVEANFHMYLDNSGEAYFIKEVEPGKGSEVNGVIKDSDSMPMSNEDVSVGSSGDVDNNVVGISRLEHSVSDSRVIQLREEDDSSGAVRLQRAESVGDRRYYDFEDEQPSLDDSVELSEYGSNRYDVLDGEHPAVSQRSDSEVILVSVDGHVMTAPVLESEQNTENVQLCTLQFHLGPGDDTEEFNSGDDSWAANYVCKLNASASNVVSDNACSVSNDDNICQPEVCEGGEEHACQGQEIQDISRYEGDLLAQSDSDTSARISKEEIFKSCLALPEWDKEVGIADIEDISSLLEVQKDSHEESTCGPPAADQTTDGDLVEVTDNGCNDSGLHGSPTLQVELEAIEATYKNALMTEHLGADSTCISVSTGNSSDEKGEESCHISTVCDGSDISLHRPVPKDESRFEVSLCGKELHAGMGLDAAAEVFVAHCVSAAEFKNSATSIIKNENLIIRYGQKYFTWEKAAPLVLGMAAFGLDLPAEPKDAIPVELDETVARRYDDTVISSTSSSRIWRLWPIPFRRVQISRNSSSEELFVDSEPGVQNTNFESTSASHGGSVSPHKQFIRTNVPTSEQIASLNLKDGQNIITFSFSTRVLGTQQVDCHIYLWKWNARIVISDVDGTITKSDVLGQFMPLVGKDWTQSGVAKLFCAIKENGYQLLFLSARAIVQAYLTRSFLFNLKQDGKTLPNGPVVISPDGLFPSLYREVIRRAPHEFKIACLEDIKRLFPTDCNPFYAGFGNRDTDELSYRKIGIPEGKIFIINPKGEVAISHRIDEKSYTSLHTLVDDMFPPTSLAEQEDYNSWNFWKIPQPDFEI</sequence>
<dbReference type="AlphaFoldDB" id="A0A835K7R6"/>
<dbReference type="GO" id="GO:0008195">
    <property type="term" value="F:phosphatidate phosphatase activity"/>
    <property type="evidence" value="ECO:0007669"/>
    <property type="project" value="UniProtKB-EC"/>
</dbReference>
<dbReference type="InterPro" id="IPR031315">
    <property type="entry name" value="LNS2/PITP"/>
</dbReference>
<dbReference type="PANTHER" id="PTHR12181">
    <property type="entry name" value="LIPIN"/>
    <property type="match status" value="1"/>
</dbReference>
<dbReference type="Pfam" id="PF16876">
    <property type="entry name" value="Lipin_mid"/>
    <property type="match status" value="1"/>
</dbReference>
<dbReference type="PANTHER" id="PTHR12181:SF59">
    <property type="entry name" value="PHOSPHATIDATE PHOSPHATASE PAH1"/>
    <property type="match status" value="1"/>
</dbReference>
<evidence type="ECO:0000313" key="6">
    <source>
        <dbReference type="EMBL" id="KAF9680891.1"/>
    </source>
</evidence>
<dbReference type="SMART" id="SM00775">
    <property type="entry name" value="LNS2"/>
    <property type="match status" value="1"/>
</dbReference>
<dbReference type="Pfam" id="PF04571">
    <property type="entry name" value="Lipin_N"/>
    <property type="match status" value="1"/>
</dbReference>
<comment type="similarity">
    <text evidence="2">Belongs to the lipin family.</text>
</comment>
<keyword evidence="7" id="KW-1185">Reference proteome</keyword>
<evidence type="ECO:0000313" key="7">
    <source>
        <dbReference type="Proteomes" id="UP000657918"/>
    </source>
</evidence>
<dbReference type="InterPro" id="IPR013209">
    <property type="entry name" value="LNS2"/>
</dbReference>
<keyword evidence="4" id="KW-0378">Hydrolase</keyword>
<dbReference type="InterPro" id="IPR031703">
    <property type="entry name" value="Lipin_mid"/>
</dbReference>
<evidence type="ECO:0000256" key="1">
    <source>
        <dbReference type="ARBA" id="ARBA00001946"/>
    </source>
</evidence>
<name>A0A835K7R6_9ROSI</name>
<dbReference type="InterPro" id="IPR026058">
    <property type="entry name" value="LIPIN"/>
</dbReference>
<accession>A0A835K7R6</accession>
<feature type="domain" description="LNS2/PITP" evidence="5">
    <location>
        <begin position="702"/>
        <end position="858"/>
    </location>
</feature>
<evidence type="ECO:0000256" key="4">
    <source>
        <dbReference type="ARBA" id="ARBA00022801"/>
    </source>
</evidence>